<sequence>MAMTPTGPATVPGAVWRNDRGKQRRRGRTAIVIWTACSLCDQILLSFFCKLLHPAEPPLATTNHQEHFTCIPSCSQASSWKGEYCFIFNSTGFSKPGSLTKHGTNSAYVDKAMTISPELGHNQVHCYSALALSGGYL</sequence>
<name>A0AAV3AK66_PYXAD</name>
<gene>
    <name evidence="2" type="ORF">GDO54_007617</name>
</gene>
<dbReference type="EMBL" id="DYDO01000002">
    <property type="protein sequence ID" value="DBA31846.1"/>
    <property type="molecule type" value="Genomic_DNA"/>
</dbReference>
<dbReference type="Proteomes" id="UP001181693">
    <property type="component" value="Unassembled WGS sequence"/>
</dbReference>
<evidence type="ECO:0000313" key="2">
    <source>
        <dbReference type="EMBL" id="DBA31846.1"/>
    </source>
</evidence>
<evidence type="ECO:0000256" key="1">
    <source>
        <dbReference type="SAM" id="MobiDB-lite"/>
    </source>
</evidence>
<accession>A0AAV3AK66</accession>
<proteinExistence type="predicted"/>
<protein>
    <submittedName>
        <fullName evidence="2">Uncharacterized protein</fullName>
    </submittedName>
</protein>
<organism evidence="2 3">
    <name type="scientific">Pyxicephalus adspersus</name>
    <name type="common">African bullfrog</name>
    <dbReference type="NCBI Taxonomy" id="30357"/>
    <lineage>
        <taxon>Eukaryota</taxon>
        <taxon>Metazoa</taxon>
        <taxon>Chordata</taxon>
        <taxon>Craniata</taxon>
        <taxon>Vertebrata</taxon>
        <taxon>Euteleostomi</taxon>
        <taxon>Amphibia</taxon>
        <taxon>Batrachia</taxon>
        <taxon>Anura</taxon>
        <taxon>Neobatrachia</taxon>
        <taxon>Ranoidea</taxon>
        <taxon>Pyxicephalidae</taxon>
        <taxon>Pyxicephalinae</taxon>
        <taxon>Pyxicephalus</taxon>
    </lineage>
</organism>
<keyword evidence="3" id="KW-1185">Reference proteome</keyword>
<evidence type="ECO:0000313" key="3">
    <source>
        <dbReference type="Proteomes" id="UP001181693"/>
    </source>
</evidence>
<reference evidence="2" key="1">
    <citation type="thesis" date="2020" institute="ProQuest LLC" country="789 East Eisenhower Parkway, Ann Arbor, MI, USA">
        <title>Comparative Genomics and Chromosome Evolution.</title>
        <authorList>
            <person name="Mudd A.B."/>
        </authorList>
    </citation>
    <scope>NUCLEOTIDE SEQUENCE</scope>
    <source>
        <strain evidence="2">1538</strain>
        <tissue evidence="2">Blood</tissue>
    </source>
</reference>
<feature type="region of interest" description="Disordered" evidence="1">
    <location>
        <begin position="1"/>
        <end position="21"/>
    </location>
</feature>
<dbReference type="AlphaFoldDB" id="A0AAV3AK66"/>
<comment type="caution">
    <text evidence="2">The sequence shown here is derived from an EMBL/GenBank/DDBJ whole genome shotgun (WGS) entry which is preliminary data.</text>
</comment>